<protein>
    <submittedName>
        <fullName evidence="2">Uncharacterized protein</fullName>
    </submittedName>
</protein>
<sequence length="899" mass="97133">MSPGSGIRNRARGKGKSVAPLVIQLRRQAAHGELRIERPRAQRNEAGDEPLYPFLALRRAAKAAAAASEVDVLPPRTPAGTRRLEVEVVRTLSTIHGRHKALRRKTRHEFGKQEEHQFDEQAWRRCACDEQESEHKGECEVTASVIPVQGCSVKVKHPASGHSRSRRGWRKLLGLVEDNVKRVPKSSVTKLKNVRVKPKSASKAIRSVTAAEVKDQPVVAQANEEPAPVDVSPVFPVSEPEKRLAPVGTSPEQSITASVVEVEPVQVAMPIEGEPRERGLRLEDFAFDFGSCPGMPADVLAALNEPSHIFTVTEAQEMPAMEGQITEATVMAVDVEILSPEPTRDTHSAFAVDVDTIHAEASSSAEEGMEDVCTTDDMPVEMASPVVCSTDTVTVDEDSNMLHAEEQAVEMETDGFESVAAPQALLAQIEMIAANPVTNAGLAGVPVELISAAIDIAQPEEDIEMEHQEQPVMVEEDIEMGVQLVSVDAVFGAVAAALIATGNGDDNIEQDIDAVLDHFGFVQECTVAHLDQEDASVGDITLVGGALDEDHNATCDQDWDTTFVEDAIASSSPNKEKQNGLPAMPLPDVAVSGSDIGEQVVVAGFISLASSMPVISLQTLLDVFAPHPELPDRLLEDPVPTAGPMFDLQSLYSTLPTNTTEGAQKTTNAGSFARATRRGKVYGGGISKAKKTLAQPTHKCTSSLSSGLLDNDAFRAVRNKSAAEQKARKDTRKRYKKISRKLARQDAESAEPKGGCGRFLLSAVNPKTGRREKMTPITTVKESTNDDLDFDVLCRMSSSLSLTTSSHGRTSTQEATDFADDLLGGSALDDLCDLFMIYLNMNLQRFKSRIHLRLSRLLILGSVSRILDSISSTSRLGIYFSQRFRAMGFSLTCPSLGSL</sequence>
<proteinExistence type="predicted"/>
<dbReference type="AlphaFoldDB" id="A0A8H7U5J4"/>
<reference evidence="2" key="2">
    <citation type="journal article" name="Front. Microbiol.">
        <title>Degradative Capacity of Two Strains of Rhodonia placenta: From Phenotype to Genotype.</title>
        <authorList>
            <person name="Kolle M."/>
            <person name="Horta M.A.C."/>
            <person name="Nowrousian M."/>
            <person name="Ohm R.A."/>
            <person name="Benz J.P."/>
            <person name="Pilgard A."/>
        </authorList>
    </citation>
    <scope>NUCLEOTIDE SEQUENCE</scope>
    <source>
        <strain evidence="2">FPRL280</strain>
    </source>
</reference>
<dbReference type="EMBL" id="JADOXO010000016">
    <property type="protein sequence ID" value="KAF9819650.1"/>
    <property type="molecule type" value="Genomic_DNA"/>
</dbReference>
<name>A0A8H7U5J4_9APHY</name>
<comment type="caution">
    <text evidence="2">The sequence shown here is derived from an EMBL/GenBank/DDBJ whole genome shotgun (WGS) entry which is preliminary data.</text>
</comment>
<evidence type="ECO:0000313" key="2">
    <source>
        <dbReference type="EMBL" id="KAF9819650.1"/>
    </source>
</evidence>
<reference evidence="2" key="1">
    <citation type="submission" date="2020-11" db="EMBL/GenBank/DDBJ databases">
        <authorList>
            <person name="Koelle M."/>
            <person name="Horta M.A.C."/>
            <person name="Nowrousian M."/>
            <person name="Ohm R.A."/>
            <person name="Benz P."/>
            <person name="Pilgard A."/>
        </authorList>
    </citation>
    <scope>NUCLEOTIDE SEQUENCE</scope>
    <source>
        <strain evidence="2">FPRL280</strain>
    </source>
</reference>
<feature type="region of interest" description="Disordered" evidence="1">
    <location>
        <begin position="719"/>
        <end position="754"/>
    </location>
</feature>
<evidence type="ECO:0000256" key="1">
    <source>
        <dbReference type="SAM" id="MobiDB-lite"/>
    </source>
</evidence>
<dbReference type="Proteomes" id="UP000639403">
    <property type="component" value="Unassembled WGS sequence"/>
</dbReference>
<organism evidence="2 3">
    <name type="scientific">Rhodonia placenta</name>
    <dbReference type="NCBI Taxonomy" id="104341"/>
    <lineage>
        <taxon>Eukaryota</taxon>
        <taxon>Fungi</taxon>
        <taxon>Dikarya</taxon>
        <taxon>Basidiomycota</taxon>
        <taxon>Agaricomycotina</taxon>
        <taxon>Agaricomycetes</taxon>
        <taxon>Polyporales</taxon>
        <taxon>Adustoporiaceae</taxon>
        <taxon>Rhodonia</taxon>
    </lineage>
</organism>
<accession>A0A8H7U5J4</accession>
<gene>
    <name evidence="2" type="ORF">IEO21_01915</name>
</gene>
<feature type="compositionally biased region" description="Basic residues" evidence="1">
    <location>
        <begin position="729"/>
        <end position="742"/>
    </location>
</feature>
<evidence type="ECO:0000313" key="3">
    <source>
        <dbReference type="Proteomes" id="UP000639403"/>
    </source>
</evidence>